<dbReference type="InterPro" id="IPR050553">
    <property type="entry name" value="Thioredoxin_ResA/DsbE_sf"/>
</dbReference>
<dbReference type="PANTHER" id="PTHR42852:SF6">
    <property type="entry name" value="THIOL:DISULFIDE INTERCHANGE PROTEIN DSBE"/>
    <property type="match status" value="1"/>
</dbReference>
<evidence type="ECO:0000256" key="4">
    <source>
        <dbReference type="ARBA" id="ARBA00023284"/>
    </source>
</evidence>
<dbReference type="InterPro" id="IPR036249">
    <property type="entry name" value="Thioredoxin-like_sf"/>
</dbReference>
<dbReference type="GO" id="GO:0017004">
    <property type="term" value="P:cytochrome complex assembly"/>
    <property type="evidence" value="ECO:0007669"/>
    <property type="project" value="UniProtKB-KW"/>
</dbReference>
<proteinExistence type="predicted"/>
<dbReference type="InterPro" id="IPR013766">
    <property type="entry name" value="Thioredoxin_domain"/>
</dbReference>
<evidence type="ECO:0000256" key="1">
    <source>
        <dbReference type="ARBA" id="ARBA00004196"/>
    </source>
</evidence>
<evidence type="ECO:0000256" key="2">
    <source>
        <dbReference type="ARBA" id="ARBA00022748"/>
    </source>
</evidence>
<dbReference type="PANTHER" id="PTHR42852">
    <property type="entry name" value="THIOL:DISULFIDE INTERCHANGE PROTEIN DSBE"/>
    <property type="match status" value="1"/>
</dbReference>
<evidence type="ECO:0000259" key="5">
    <source>
        <dbReference type="PROSITE" id="PS51352"/>
    </source>
</evidence>
<reference evidence="6 7" key="1">
    <citation type="submission" date="2019-11" db="EMBL/GenBank/DDBJ databases">
        <title>Winogradskyella ouciana sp. nov., isolated from the hadal seawater of the Mariana Trench.</title>
        <authorList>
            <person name="Liu R."/>
        </authorList>
    </citation>
    <scope>NUCLEOTIDE SEQUENCE [LARGE SCALE GENOMIC DNA]</scope>
    <source>
        <strain evidence="6 7">ZXX205</strain>
    </source>
</reference>
<dbReference type="Gene3D" id="3.40.30.10">
    <property type="entry name" value="Glutaredoxin"/>
    <property type="match status" value="1"/>
</dbReference>
<dbReference type="InterPro" id="IPR012336">
    <property type="entry name" value="Thioredoxin-like_fold"/>
</dbReference>
<organism evidence="6 7">
    <name type="scientific">Winogradskyella ouciana</name>
    <dbReference type="NCBI Taxonomy" id="2608631"/>
    <lineage>
        <taxon>Bacteria</taxon>
        <taxon>Pseudomonadati</taxon>
        <taxon>Bacteroidota</taxon>
        <taxon>Flavobacteriia</taxon>
        <taxon>Flavobacteriales</taxon>
        <taxon>Flavobacteriaceae</taxon>
        <taxon>Winogradskyella</taxon>
    </lineage>
</organism>
<dbReference type="EMBL" id="WJYA01000010">
    <property type="protein sequence ID" value="MTE28232.1"/>
    <property type="molecule type" value="Genomic_DNA"/>
</dbReference>
<protein>
    <submittedName>
        <fullName evidence="6">Redoxin family protein</fullName>
    </submittedName>
</protein>
<name>A0A7K1GFZ0_9FLAO</name>
<dbReference type="AlphaFoldDB" id="A0A7K1GFZ0"/>
<evidence type="ECO:0000313" key="6">
    <source>
        <dbReference type="EMBL" id="MTE28232.1"/>
    </source>
</evidence>
<keyword evidence="3" id="KW-1015">Disulfide bond</keyword>
<sequence>MNIILIVLVMLLGCHTETPTIFSEAAMNDTFISLEGESVQFKDVIKQYEGRQIVIDVWATWCRDCIEGMPKVKKLQKKFPDVTFLFLSLDRKQELWKKGIDRFKIEGEHYYMQSDWDGPFGDFLDLDWIPRYMVVDAEGNIKLFKAIEADDKNIIEVLK</sequence>
<evidence type="ECO:0000313" key="7">
    <source>
        <dbReference type="Proteomes" id="UP000447545"/>
    </source>
</evidence>
<evidence type="ECO:0000256" key="3">
    <source>
        <dbReference type="ARBA" id="ARBA00023157"/>
    </source>
</evidence>
<keyword evidence="2" id="KW-0201">Cytochrome c-type biogenesis</keyword>
<dbReference type="PROSITE" id="PS51352">
    <property type="entry name" value="THIOREDOXIN_2"/>
    <property type="match status" value="1"/>
</dbReference>
<dbReference type="CDD" id="cd02966">
    <property type="entry name" value="TlpA_like_family"/>
    <property type="match status" value="1"/>
</dbReference>
<comment type="subcellular location">
    <subcellularLocation>
        <location evidence="1">Cell envelope</location>
    </subcellularLocation>
</comment>
<dbReference type="Proteomes" id="UP000447545">
    <property type="component" value="Unassembled WGS sequence"/>
</dbReference>
<dbReference type="SUPFAM" id="SSF52833">
    <property type="entry name" value="Thioredoxin-like"/>
    <property type="match status" value="1"/>
</dbReference>
<keyword evidence="4" id="KW-0676">Redox-active center</keyword>
<dbReference type="Pfam" id="PF13905">
    <property type="entry name" value="Thioredoxin_8"/>
    <property type="match status" value="1"/>
</dbReference>
<accession>A0A7K1GFZ0</accession>
<feature type="domain" description="Thioredoxin" evidence="5">
    <location>
        <begin position="20"/>
        <end position="156"/>
    </location>
</feature>
<gene>
    <name evidence="6" type="ORF">F1003_14935</name>
</gene>
<keyword evidence="7" id="KW-1185">Reference proteome</keyword>
<dbReference type="GO" id="GO:0030313">
    <property type="term" value="C:cell envelope"/>
    <property type="evidence" value="ECO:0007669"/>
    <property type="project" value="UniProtKB-SubCell"/>
</dbReference>
<comment type="caution">
    <text evidence="6">The sequence shown here is derived from an EMBL/GenBank/DDBJ whole genome shotgun (WGS) entry which is preliminary data.</text>
</comment>